<dbReference type="Proteomes" id="UP000243778">
    <property type="component" value="Unassembled WGS sequence"/>
</dbReference>
<dbReference type="OrthoDB" id="7033297at2"/>
<dbReference type="InterPro" id="IPR055634">
    <property type="entry name" value="DUF7210"/>
</dbReference>
<gene>
    <name evidence="2" type="ORF">SAMN05216287_3748</name>
</gene>
<dbReference type="EMBL" id="FNNU01000006">
    <property type="protein sequence ID" value="SDX78823.1"/>
    <property type="molecule type" value="Genomic_DNA"/>
</dbReference>
<evidence type="ECO:0000259" key="1">
    <source>
        <dbReference type="Pfam" id="PF23843"/>
    </source>
</evidence>
<dbReference type="STRING" id="1007099.SAMN05216287_3748"/>
<protein>
    <recommendedName>
        <fullName evidence="1">DUF7210 domain-containing protein</fullName>
    </recommendedName>
</protein>
<accession>A0A1H3EJ65</accession>
<evidence type="ECO:0000313" key="2">
    <source>
        <dbReference type="EMBL" id="SDX78823.1"/>
    </source>
</evidence>
<organism evidence="2 3">
    <name type="scientific">Pseudomonas kuykendallii</name>
    <dbReference type="NCBI Taxonomy" id="1007099"/>
    <lineage>
        <taxon>Bacteria</taxon>
        <taxon>Pseudomonadati</taxon>
        <taxon>Pseudomonadota</taxon>
        <taxon>Gammaproteobacteria</taxon>
        <taxon>Pseudomonadales</taxon>
        <taxon>Pseudomonadaceae</taxon>
        <taxon>Pseudomonas</taxon>
    </lineage>
</organism>
<feature type="domain" description="DUF7210" evidence="1">
    <location>
        <begin position="22"/>
        <end position="58"/>
    </location>
</feature>
<sequence length="62" mass="6660">MTEKTTAAATAPAEPKAAPRFEVKLIAPHTHARKDYVAGDTIKVTARQRQFLVEAGVIEGAK</sequence>
<evidence type="ECO:0000313" key="3">
    <source>
        <dbReference type="Proteomes" id="UP000243778"/>
    </source>
</evidence>
<name>A0A1H3EJ65_9PSED</name>
<dbReference type="RefSeq" id="WP_090231163.1">
    <property type="nucleotide sequence ID" value="NZ_FNNU01000006.1"/>
</dbReference>
<dbReference type="Pfam" id="PF23843">
    <property type="entry name" value="DUF7210"/>
    <property type="match status" value="1"/>
</dbReference>
<proteinExistence type="predicted"/>
<reference evidence="3" key="1">
    <citation type="submission" date="2016-10" db="EMBL/GenBank/DDBJ databases">
        <authorList>
            <person name="Varghese N."/>
            <person name="Submissions S."/>
        </authorList>
    </citation>
    <scope>NUCLEOTIDE SEQUENCE [LARGE SCALE GENOMIC DNA]</scope>
    <source>
        <strain evidence="3">NRRL B-59562</strain>
    </source>
</reference>
<dbReference type="AlphaFoldDB" id="A0A1H3EJ65"/>
<keyword evidence="3" id="KW-1185">Reference proteome</keyword>